<feature type="region of interest" description="Disordered" evidence="6">
    <location>
        <begin position="221"/>
        <end position="298"/>
    </location>
</feature>
<dbReference type="STRING" id="5539.A0A3E2GYT4"/>
<feature type="non-terminal residue" evidence="9">
    <location>
        <position position="298"/>
    </location>
</feature>
<evidence type="ECO:0000256" key="2">
    <source>
        <dbReference type="ARBA" id="ARBA00022692"/>
    </source>
</evidence>
<feature type="non-terminal residue" evidence="9">
    <location>
        <position position="1"/>
    </location>
</feature>
<feature type="domain" description="Rhodopsin" evidence="8">
    <location>
        <begin position="59"/>
        <end position="192"/>
    </location>
</feature>
<feature type="compositionally biased region" description="Basic and acidic residues" evidence="6">
    <location>
        <begin position="272"/>
        <end position="298"/>
    </location>
</feature>
<dbReference type="PANTHER" id="PTHR33048">
    <property type="entry name" value="PTH11-LIKE INTEGRAL MEMBRANE PROTEIN (AFU_ORTHOLOGUE AFUA_5G11245)"/>
    <property type="match status" value="1"/>
</dbReference>
<comment type="subcellular location">
    <subcellularLocation>
        <location evidence="1">Membrane</location>
        <topology evidence="1">Multi-pass membrane protein</topology>
    </subcellularLocation>
</comment>
<organism evidence="9 10">
    <name type="scientific">Scytalidium lignicola</name>
    <name type="common">Hyphomycete</name>
    <dbReference type="NCBI Taxonomy" id="5539"/>
    <lineage>
        <taxon>Eukaryota</taxon>
        <taxon>Fungi</taxon>
        <taxon>Dikarya</taxon>
        <taxon>Ascomycota</taxon>
        <taxon>Pezizomycotina</taxon>
        <taxon>Leotiomycetes</taxon>
        <taxon>Leotiomycetes incertae sedis</taxon>
        <taxon>Scytalidium</taxon>
    </lineage>
</organism>
<dbReference type="Pfam" id="PF20684">
    <property type="entry name" value="Fung_rhodopsin"/>
    <property type="match status" value="1"/>
</dbReference>
<dbReference type="InterPro" id="IPR049326">
    <property type="entry name" value="Rhodopsin_dom_fungi"/>
</dbReference>
<keyword evidence="3 7" id="KW-1133">Transmembrane helix</keyword>
<keyword evidence="4 7" id="KW-0472">Membrane</keyword>
<comment type="caution">
    <text evidence="9">The sequence shown here is derived from an EMBL/GenBank/DDBJ whole genome shotgun (WGS) entry which is preliminary data.</text>
</comment>
<keyword evidence="10" id="KW-1185">Reference proteome</keyword>
<dbReference type="GO" id="GO:0016020">
    <property type="term" value="C:membrane"/>
    <property type="evidence" value="ECO:0007669"/>
    <property type="project" value="UniProtKB-SubCell"/>
</dbReference>
<evidence type="ECO:0000256" key="1">
    <source>
        <dbReference type="ARBA" id="ARBA00004141"/>
    </source>
</evidence>
<dbReference type="AlphaFoldDB" id="A0A3E2GYT4"/>
<evidence type="ECO:0000256" key="6">
    <source>
        <dbReference type="SAM" id="MobiDB-lite"/>
    </source>
</evidence>
<feature type="compositionally biased region" description="Basic and acidic residues" evidence="6">
    <location>
        <begin position="246"/>
        <end position="259"/>
    </location>
</feature>
<feature type="transmembrane region" description="Helical" evidence="7">
    <location>
        <begin position="20"/>
        <end position="42"/>
    </location>
</feature>
<dbReference type="InterPro" id="IPR052337">
    <property type="entry name" value="SAT4-like"/>
</dbReference>
<dbReference type="EMBL" id="NCSJ02000282">
    <property type="protein sequence ID" value="RFU26142.1"/>
    <property type="molecule type" value="Genomic_DNA"/>
</dbReference>
<gene>
    <name evidence="9" type="ORF">B7463_g10198</name>
</gene>
<proteinExistence type="inferred from homology"/>
<dbReference type="Proteomes" id="UP000258309">
    <property type="component" value="Unassembled WGS sequence"/>
</dbReference>
<sequence>MTAALATSLPSGPDTKDGYTFLYVNIPLLVLATVIVGFRVWWRCVRNGGGALNKADICVVICLVFNVIQLACISSVKYSWDKTIPGKCINIKAFWYGQSGWNTFMDVVVLVLPIPVIMKLQMNRRAKLGLLAVFILGMFVCVTSIERLISLNFNATFAEDFTWATGTSVIWTQVEATVGVICACAPSLRIPLGRFIPFLFGSTKQDQSYPLSDGVYAGAGAASGNWKDQSTRSKRHGESDVETDNLETKSRGEGSEERITGIQKTVSIELTFAERRPGEENIDGSKTHERHQFDHHAV</sequence>
<evidence type="ECO:0000256" key="3">
    <source>
        <dbReference type="ARBA" id="ARBA00022989"/>
    </source>
</evidence>
<evidence type="ECO:0000259" key="8">
    <source>
        <dbReference type="Pfam" id="PF20684"/>
    </source>
</evidence>
<feature type="transmembrane region" description="Helical" evidence="7">
    <location>
        <begin position="130"/>
        <end position="149"/>
    </location>
</feature>
<reference evidence="9 10" key="1">
    <citation type="submission" date="2018-05" db="EMBL/GenBank/DDBJ databases">
        <title>Draft genome sequence of Scytalidium lignicola DSM 105466, a ubiquitous saprotrophic fungus.</title>
        <authorList>
            <person name="Buettner E."/>
            <person name="Gebauer A.M."/>
            <person name="Hofrichter M."/>
            <person name="Liers C."/>
            <person name="Kellner H."/>
        </authorList>
    </citation>
    <scope>NUCLEOTIDE SEQUENCE [LARGE SCALE GENOMIC DNA]</scope>
    <source>
        <strain evidence="9 10">DSM 105466</strain>
    </source>
</reference>
<evidence type="ECO:0000313" key="9">
    <source>
        <dbReference type="EMBL" id="RFU26142.1"/>
    </source>
</evidence>
<dbReference type="PANTHER" id="PTHR33048:SF47">
    <property type="entry name" value="INTEGRAL MEMBRANE PROTEIN-RELATED"/>
    <property type="match status" value="1"/>
</dbReference>
<keyword evidence="2 7" id="KW-0812">Transmembrane</keyword>
<evidence type="ECO:0000256" key="4">
    <source>
        <dbReference type="ARBA" id="ARBA00023136"/>
    </source>
</evidence>
<name>A0A3E2GYT4_SCYLI</name>
<feature type="transmembrane region" description="Helical" evidence="7">
    <location>
        <begin position="100"/>
        <end position="118"/>
    </location>
</feature>
<evidence type="ECO:0000256" key="5">
    <source>
        <dbReference type="ARBA" id="ARBA00038359"/>
    </source>
</evidence>
<accession>A0A3E2GYT4</accession>
<dbReference type="OrthoDB" id="5401779at2759"/>
<feature type="transmembrane region" description="Helical" evidence="7">
    <location>
        <begin position="54"/>
        <end position="80"/>
    </location>
</feature>
<evidence type="ECO:0000313" key="10">
    <source>
        <dbReference type="Proteomes" id="UP000258309"/>
    </source>
</evidence>
<dbReference type="OMA" id="FRVWWRC"/>
<comment type="similarity">
    <text evidence="5">Belongs to the SAT4 family.</text>
</comment>
<evidence type="ECO:0000256" key="7">
    <source>
        <dbReference type="SAM" id="Phobius"/>
    </source>
</evidence>
<protein>
    <recommendedName>
        <fullName evidence="8">Rhodopsin domain-containing protein</fullName>
    </recommendedName>
</protein>